<proteinExistence type="inferred from homology"/>
<dbReference type="Pfam" id="PF00328">
    <property type="entry name" value="His_Phos_2"/>
    <property type="match status" value="1"/>
</dbReference>
<dbReference type="Proteomes" id="UP000786811">
    <property type="component" value="Unassembled WGS sequence"/>
</dbReference>
<gene>
    <name evidence="9" type="ORF">HICCMSTLAB_LOCUS12424</name>
</gene>
<reference evidence="9" key="1">
    <citation type="submission" date="2021-04" db="EMBL/GenBank/DDBJ databases">
        <authorList>
            <person name="Chebbi M.A.C M."/>
        </authorList>
    </citation>
    <scope>NUCLEOTIDE SEQUENCE</scope>
</reference>
<evidence type="ECO:0000256" key="2">
    <source>
        <dbReference type="ARBA" id="ARBA00005375"/>
    </source>
</evidence>
<evidence type="ECO:0000313" key="10">
    <source>
        <dbReference type="Proteomes" id="UP000786811"/>
    </source>
</evidence>
<dbReference type="EC" id="3.1.3.2" evidence="3"/>
<evidence type="ECO:0000256" key="1">
    <source>
        <dbReference type="ARBA" id="ARBA00000032"/>
    </source>
</evidence>
<evidence type="ECO:0000313" key="9">
    <source>
        <dbReference type="EMBL" id="CAG5106766.1"/>
    </source>
</evidence>
<name>A0A8J2HNS5_COTCN</name>
<dbReference type="PANTHER" id="PTHR11567">
    <property type="entry name" value="ACID PHOSPHATASE-RELATED"/>
    <property type="match status" value="1"/>
</dbReference>
<dbReference type="OrthoDB" id="5821688at2759"/>
<keyword evidence="6" id="KW-1015">Disulfide bond</keyword>
<keyword evidence="5" id="KW-0378">Hydrolase</keyword>
<protein>
    <recommendedName>
        <fullName evidence="3">acid phosphatase</fullName>
        <ecNumber evidence="3">3.1.3.2</ecNumber>
    </recommendedName>
</protein>
<dbReference type="EMBL" id="CAJNRD030001124">
    <property type="protein sequence ID" value="CAG5106766.1"/>
    <property type="molecule type" value="Genomic_DNA"/>
</dbReference>
<evidence type="ECO:0000256" key="6">
    <source>
        <dbReference type="ARBA" id="ARBA00023157"/>
    </source>
</evidence>
<evidence type="ECO:0000256" key="5">
    <source>
        <dbReference type="ARBA" id="ARBA00022801"/>
    </source>
</evidence>
<comment type="caution">
    <text evidence="9">The sequence shown here is derived from an EMBL/GenBank/DDBJ whole genome shotgun (WGS) entry which is preliminary data.</text>
</comment>
<evidence type="ECO:0000256" key="4">
    <source>
        <dbReference type="ARBA" id="ARBA00022729"/>
    </source>
</evidence>
<comment type="similarity">
    <text evidence="2">Belongs to the histidine acid phosphatase family.</text>
</comment>
<dbReference type="InterPro" id="IPR050645">
    <property type="entry name" value="Histidine_acid_phosphatase"/>
</dbReference>
<organism evidence="9 10">
    <name type="scientific">Cotesia congregata</name>
    <name type="common">Parasitoid wasp</name>
    <name type="synonym">Apanteles congregatus</name>
    <dbReference type="NCBI Taxonomy" id="51543"/>
    <lineage>
        <taxon>Eukaryota</taxon>
        <taxon>Metazoa</taxon>
        <taxon>Ecdysozoa</taxon>
        <taxon>Arthropoda</taxon>
        <taxon>Hexapoda</taxon>
        <taxon>Insecta</taxon>
        <taxon>Pterygota</taxon>
        <taxon>Neoptera</taxon>
        <taxon>Endopterygota</taxon>
        <taxon>Hymenoptera</taxon>
        <taxon>Apocrita</taxon>
        <taxon>Ichneumonoidea</taxon>
        <taxon>Braconidae</taxon>
        <taxon>Microgastrinae</taxon>
        <taxon>Cotesia</taxon>
    </lineage>
</organism>
<sequence length="370" mass="42906">MVLILMIPVILVLIIVSMCYGEIRMFQAPIRHGNRYPTQKAYAVKFYPNDPYINYTWAPYGSMKLTNKGKINTYKLGKLFQNRYKNLLGTIYKANEIFFGALDSNRTINTAQLIASGIYPEFRQRRNQSSGPIQASVHVEVGEKNLYYPMIFCENYFIDRQKADLIVAGLFDREELQKFSDYLAVHTTVKFSPFLHSWFLYNSFVAQVDLGLELKPWTDSIFPNGKLLEMTAFEYRLQTYTNRMKRLVGGVWIKSFLDHADNFVNHVSSDQKANFFVASEMHVAAILNTLGVYTPHFPSYLSAVIFELHEINREFYIQVVHRNEDRSSVLIIPGCDGALCRLEQFKKVLKDVTLYNFDKDCGNRDFFPIL</sequence>
<dbReference type="InterPro" id="IPR029033">
    <property type="entry name" value="His_PPase_superfam"/>
</dbReference>
<keyword evidence="7" id="KW-0325">Glycoprotein</keyword>
<dbReference type="AlphaFoldDB" id="A0A8J2HNS5"/>
<dbReference type="SUPFAM" id="SSF53254">
    <property type="entry name" value="Phosphoglycerate mutase-like"/>
    <property type="match status" value="1"/>
</dbReference>
<comment type="catalytic activity">
    <reaction evidence="1">
        <text>a phosphate monoester + H2O = an alcohol + phosphate</text>
        <dbReference type="Rhea" id="RHEA:15017"/>
        <dbReference type="ChEBI" id="CHEBI:15377"/>
        <dbReference type="ChEBI" id="CHEBI:30879"/>
        <dbReference type="ChEBI" id="CHEBI:43474"/>
        <dbReference type="ChEBI" id="CHEBI:67140"/>
        <dbReference type="EC" id="3.1.3.2"/>
    </reaction>
</comment>
<dbReference type="InterPro" id="IPR000560">
    <property type="entry name" value="His_Pase_clade-2"/>
</dbReference>
<evidence type="ECO:0000256" key="7">
    <source>
        <dbReference type="ARBA" id="ARBA00023180"/>
    </source>
</evidence>
<dbReference type="PANTHER" id="PTHR11567:SF211">
    <property type="entry name" value="PROSTATIC ACID PHOSPHATASE"/>
    <property type="match status" value="1"/>
</dbReference>
<dbReference type="Gene3D" id="3.40.50.1240">
    <property type="entry name" value="Phosphoglycerate mutase-like"/>
    <property type="match status" value="1"/>
</dbReference>
<keyword evidence="4 8" id="KW-0732">Signal</keyword>
<dbReference type="CDD" id="cd07061">
    <property type="entry name" value="HP_HAP_like"/>
    <property type="match status" value="1"/>
</dbReference>
<feature type="signal peptide" evidence="8">
    <location>
        <begin position="1"/>
        <end position="21"/>
    </location>
</feature>
<evidence type="ECO:0000256" key="3">
    <source>
        <dbReference type="ARBA" id="ARBA00012646"/>
    </source>
</evidence>
<feature type="chain" id="PRO_5035324333" description="acid phosphatase" evidence="8">
    <location>
        <begin position="22"/>
        <end position="370"/>
    </location>
</feature>
<dbReference type="GO" id="GO:0003993">
    <property type="term" value="F:acid phosphatase activity"/>
    <property type="evidence" value="ECO:0007669"/>
    <property type="project" value="UniProtKB-EC"/>
</dbReference>
<keyword evidence="10" id="KW-1185">Reference proteome</keyword>
<evidence type="ECO:0000256" key="8">
    <source>
        <dbReference type="SAM" id="SignalP"/>
    </source>
</evidence>
<accession>A0A8J2HNS5</accession>